<reference evidence="1" key="1">
    <citation type="submission" date="2020-06" db="EMBL/GenBank/DDBJ databases">
        <title>WGS assembly of Ceratodon purpureus strain R40.</title>
        <authorList>
            <person name="Carey S.B."/>
            <person name="Jenkins J."/>
            <person name="Shu S."/>
            <person name="Lovell J.T."/>
            <person name="Sreedasyam A."/>
            <person name="Maumus F."/>
            <person name="Tiley G.P."/>
            <person name="Fernandez-Pozo N."/>
            <person name="Barry K."/>
            <person name="Chen C."/>
            <person name="Wang M."/>
            <person name="Lipzen A."/>
            <person name="Daum C."/>
            <person name="Saski C.A."/>
            <person name="Payton A.C."/>
            <person name="Mcbreen J.C."/>
            <person name="Conrad R.E."/>
            <person name="Kollar L.M."/>
            <person name="Olsson S."/>
            <person name="Huttunen S."/>
            <person name="Landis J.B."/>
            <person name="Wickett N.J."/>
            <person name="Johnson M.G."/>
            <person name="Rensing S.A."/>
            <person name="Grimwood J."/>
            <person name="Schmutz J."/>
            <person name="Mcdaniel S.F."/>
        </authorList>
    </citation>
    <scope>NUCLEOTIDE SEQUENCE</scope>
    <source>
        <strain evidence="1">R40</strain>
    </source>
</reference>
<evidence type="ECO:0000313" key="2">
    <source>
        <dbReference type="Proteomes" id="UP000822688"/>
    </source>
</evidence>
<name>A0A8T0J407_CERPU</name>
<comment type="caution">
    <text evidence="1">The sequence shown here is derived from an EMBL/GenBank/DDBJ whole genome shotgun (WGS) entry which is preliminary data.</text>
</comment>
<organism evidence="1 2">
    <name type="scientific">Ceratodon purpureus</name>
    <name type="common">Fire moss</name>
    <name type="synonym">Dicranum purpureum</name>
    <dbReference type="NCBI Taxonomy" id="3225"/>
    <lineage>
        <taxon>Eukaryota</taxon>
        <taxon>Viridiplantae</taxon>
        <taxon>Streptophyta</taxon>
        <taxon>Embryophyta</taxon>
        <taxon>Bryophyta</taxon>
        <taxon>Bryophytina</taxon>
        <taxon>Bryopsida</taxon>
        <taxon>Dicranidae</taxon>
        <taxon>Pseudoditrichales</taxon>
        <taxon>Ditrichaceae</taxon>
        <taxon>Ceratodon</taxon>
    </lineage>
</organism>
<dbReference type="Proteomes" id="UP000822688">
    <property type="component" value="Chromosome 1"/>
</dbReference>
<dbReference type="EMBL" id="CM026421">
    <property type="protein sequence ID" value="KAG0589942.1"/>
    <property type="molecule type" value="Genomic_DNA"/>
</dbReference>
<protein>
    <submittedName>
        <fullName evidence="1">Uncharacterized protein</fullName>
    </submittedName>
</protein>
<keyword evidence="2" id="KW-1185">Reference proteome</keyword>
<proteinExistence type="predicted"/>
<dbReference type="AlphaFoldDB" id="A0A8T0J407"/>
<gene>
    <name evidence="1" type="ORF">KC19_1G058500</name>
</gene>
<evidence type="ECO:0000313" key="1">
    <source>
        <dbReference type="EMBL" id="KAG0589942.1"/>
    </source>
</evidence>
<accession>A0A8T0J407</accession>
<sequence length="60" mass="7299">MYNHNFVPSLPRVISGTSLLQVRNVMIFLHNDHVFWKQLLLQQQERRQLWSRWVAVLILQ</sequence>